<name>A0ABD2NWN1_9CUCU</name>
<evidence type="ECO:0000256" key="2">
    <source>
        <dbReference type="ARBA" id="ARBA00005683"/>
    </source>
</evidence>
<evidence type="ECO:0000256" key="4">
    <source>
        <dbReference type="ARBA" id="ARBA00022525"/>
    </source>
</evidence>
<dbReference type="CDD" id="cd19338">
    <property type="entry name" value="Wnt_Wnt6"/>
    <property type="match status" value="1"/>
</dbReference>
<evidence type="ECO:0000313" key="11">
    <source>
        <dbReference type="EMBL" id="KAL3283050.1"/>
    </source>
</evidence>
<evidence type="ECO:0000256" key="3">
    <source>
        <dbReference type="ARBA" id="ARBA00022473"/>
    </source>
</evidence>
<dbReference type="EMBL" id="JABFTP020000144">
    <property type="protein sequence ID" value="KAL3283050.1"/>
    <property type="molecule type" value="Genomic_DNA"/>
</dbReference>
<dbReference type="GO" id="GO:0000902">
    <property type="term" value="P:cell morphogenesis"/>
    <property type="evidence" value="ECO:0007669"/>
    <property type="project" value="UniProtKB-ARBA"/>
</dbReference>
<comment type="subcellular location">
    <subcellularLocation>
        <location evidence="1 10">Secreted</location>
        <location evidence="1 10">Extracellular space</location>
        <location evidence="1 10">Extracellular matrix</location>
    </subcellularLocation>
</comment>
<evidence type="ECO:0000256" key="1">
    <source>
        <dbReference type="ARBA" id="ARBA00004498"/>
    </source>
</evidence>
<dbReference type="InterPro" id="IPR009143">
    <property type="entry name" value="Wnt6"/>
</dbReference>
<dbReference type="GO" id="GO:0048699">
    <property type="term" value="P:generation of neurons"/>
    <property type="evidence" value="ECO:0007669"/>
    <property type="project" value="UniProtKB-ARBA"/>
</dbReference>
<keyword evidence="6 10" id="KW-0879">Wnt signaling pathway</keyword>
<evidence type="ECO:0000256" key="5">
    <source>
        <dbReference type="ARBA" id="ARBA00022530"/>
    </source>
</evidence>
<evidence type="ECO:0000256" key="6">
    <source>
        <dbReference type="ARBA" id="ARBA00022687"/>
    </source>
</evidence>
<organism evidence="11 12">
    <name type="scientific">Cryptolaemus montrouzieri</name>
    <dbReference type="NCBI Taxonomy" id="559131"/>
    <lineage>
        <taxon>Eukaryota</taxon>
        <taxon>Metazoa</taxon>
        <taxon>Ecdysozoa</taxon>
        <taxon>Arthropoda</taxon>
        <taxon>Hexapoda</taxon>
        <taxon>Insecta</taxon>
        <taxon>Pterygota</taxon>
        <taxon>Neoptera</taxon>
        <taxon>Endopterygota</taxon>
        <taxon>Coleoptera</taxon>
        <taxon>Polyphaga</taxon>
        <taxon>Cucujiformia</taxon>
        <taxon>Coccinelloidea</taxon>
        <taxon>Coccinellidae</taxon>
        <taxon>Scymninae</taxon>
        <taxon>Scymnini</taxon>
        <taxon>Cryptolaemus</taxon>
    </lineage>
</organism>
<evidence type="ECO:0000256" key="8">
    <source>
        <dbReference type="ARBA" id="ARBA00023180"/>
    </source>
</evidence>
<dbReference type="PROSITE" id="PS00246">
    <property type="entry name" value="WNT1"/>
    <property type="match status" value="1"/>
</dbReference>
<dbReference type="FunFam" id="3.30.2460.20:FF:000001">
    <property type="entry name" value="Wnt homolog"/>
    <property type="match status" value="1"/>
</dbReference>
<keyword evidence="4" id="KW-0964">Secreted</keyword>
<dbReference type="GO" id="GO:0005102">
    <property type="term" value="F:signaling receptor binding"/>
    <property type="evidence" value="ECO:0007669"/>
    <property type="project" value="UniProtKB-ARBA"/>
</dbReference>
<dbReference type="Gene3D" id="3.30.2460.20">
    <property type="match status" value="1"/>
</dbReference>
<evidence type="ECO:0000256" key="7">
    <source>
        <dbReference type="ARBA" id="ARBA00023157"/>
    </source>
</evidence>
<dbReference type="GO" id="GO:0016055">
    <property type="term" value="P:Wnt signaling pathway"/>
    <property type="evidence" value="ECO:0007669"/>
    <property type="project" value="UniProtKB-KW"/>
</dbReference>
<dbReference type="InterPro" id="IPR005817">
    <property type="entry name" value="Wnt"/>
</dbReference>
<dbReference type="Proteomes" id="UP001516400">
    <property type="component" value="Unassembled WGS sequence"/>
</dbReference>
<dbReference type="GO" id="GO:0007517">
    <property type="term" value="P:muscle organ development"/>
    <property type="evidence" value="ECO:0007669"/>
    <property type="project" value="UniProtKB-ARBA"/>
</dbReference>
<evidence type="ECO:0000313" key="12">
    <source>
        <dbReference type="Proteomes" id="UP001516400"/>
    </source>
</evidence>
<gene>
    <name evidence="11" type="ORF">HHI36_006208</name>
</gene>
<accession>A0ABD2NWN1</accession>
<keyword evidence="9" id="KW-0449">Lipoprotein</keyword>
<keyword evidence="5" id="KW-0272">Extracellular matrix</keyword>
<dbReference type="InterPro" id="IPR043158">
    <property type="entry name" value="Wnt_C"/>
</dbReference>
<comment type="similarity">
    <text evidence="2 10">Belongs to the Wnt family.</text>
</comment>
<protein>
    <recommendedName>
        <fullName evidence="10">Protein Wnt</fullName>
    </recommendedName>
</protein>
<dbReference type="GO" id="GO:0060560">
    <property type="term" value="P:developmental growth involved in morphogenesis"/>
    <property type="evidence" value="ECO:0007669"/>
    <property type="project" value="UniProtKB-ARBA"/>
</dbReference>
<evidence type="ECO:0000256" key="10">
    <source>
        <dbReference type="RuleBase" id="RU003500"/>
    </source>
</evidence>
<evidence type="ECO:0000256" key="9">
    <source>
        <dbReference type="ARBA" id="ARBA00023288"/>
    </source>
</evidence>
<comment type="function">
    <text evidence="10">Ligand for members of the frizzled family of seven transmembrane receptors.</text>
</comment>
<dbReference type="Pfam" id="PF00110">
    <property type="entry name" value="wnt"/>
    <property type="match status" value="1"/>
</dbReference>
<dbReference type="SMART" id="SM00097">
    <property type="entry name" value="WNT1"/>
    <property type="match status" value="1"/>
</dbReference>
<reference evidence="11 12" key="1">
    <citation type="journal article" date="2021" name="BMC Biol.">
        <title>Horizontally acquired antibacterial genes associated with adaptive radiation of ladybird beetles.</title>
        <authorList>
            <person name="Li H.S."/>
            <person name="Tang X.F."/>
            <person name="Huang Y.H."/>
            <person name="Xu Z.Y."/>
            <person name="Chen M.L."/>
            <person name="Du X.Y."/>
            <person name="Qiu B.Y."/>
            <person name="Chen P.T."/>
            <person name="Zhang W."/>
            <person name="Slipinski A."/>
            <person name="Escalona H.E."/>
            <person name="Waterhouse R.M."/>
            <person name="Zwick A."/>
            <person name="Pang H."/>
        </authorList>
    </citation>
    <scope>NUCLEOTIDE SEQUENCE [LARGE SCALE GENOMIC DNA]</scope>
    <source>
        <strain evidence="11">SYSU2018</strain>
    </source>
</reference>
<dbReference type="PRINTS" id="PR01349">
    <property type="entry name" value="WNTPROTEIN"/>
</dbReference>
<keyword evidence="12" id="KW-1185">Reference proteome</keyword>
<dbReference type="AlphaFoldDB" id="A0ABD2NWN1"/>
<keyword evidence="3 10" id="KW-0217">Developmental protein</keyword>
<keyword evidence="7" id="KW-1015">Disulfide bond</keyword>
<keyword evidence="8" id="KW-0325">Glycoprotein</keyword>
<comment type="caution">
    <text evidence="11">The sequence shown here is derived from an EMBL/GenBank/DDBJ whole genome shotgun (WGS) entry which is preliminary data.</text>
</comment>
<sequence>MDPFQVCKKTRRLKGKLADICNNKPGLLKQIALGISLGQTECQYQFRFRRWNCTSARKSIRKVLLSDTRETGFVNALIAAGMTYQITRACTTGDLIGCSCDRKMKKNRKHRRKQKLEPMPDGEWEWEGCGGENVEFGVKKCKDYLDTRYRRRSDMKTLVKLHNYAAGRWAVKNYMRLECKCHGLSGSCTLKTCWRKLPNFREVGNRLKERFDGAAKVIAGNDGQSFIPEGETIKPPGKMDLVYSEDSQNYCAANSSLGSFGTQGRICDDRSLGEEGCGILCCGRGFRKFYKTERKNCKCKFEWCCEVKCEKCNVTRAISTCL</sequence>
<dbReference type="PANTHER" id="PTHR12027">
    <property type="entry name" value="WNT RELATED"/>
    <property type="match status" value="1"/>
</dbReference>
<proteinExistence type="inferred from homology"/>
<dbReference type="InterPro" id="IPR018161">
    <property type="entry name" value="Wnt_CS"/>
</dbReference>
<dbReference type="PANTHER" id="PTHR12027:SF72">
    <property type="entry name" value="PROTEIN WNT-6"/>
    <property type="match status" value="1"/>
</dbReference>